<keyword evidence="10" id="KW-1185">Reference proteome</keyword>
<feature type="transmembrane region" description="Helical" evidence="7">
    <location>
        <begin position="46"/>
        <end position="71"/>
    </location>
</feature>
<protein>
    <recommendedName>
        <fullName evidence="8">Rhodopsin domain-containing protein</fullName>
    </recommendedName>
</protein>
<feature type="transmembrane region" description="Helical" evidence="7">
    <location>
        <begin position="174"/>
        <end position="195"/>
    </location>
</feature>
<evidence type="ECO:0000256" key="3">
    <source>
        <dbReference type="ARBA" id="ARBA00022989"/>
    </source>
</evidence>
<comment type="caution">
    <text evidence="9">The sequence shown here is derived from an EMBL/GenBank/DDBJ whole genome shotgun (WGS) entry which is preliminary data.</text>
</comment>
<keyword evidence="4 7" id="KW-0472">Membrane</keyword>
<feature type="transmembrane region" description="Helical" evidence="7">
    <location>
        <begin position="12"/>
        <end position="34"/>
    </location>
</feature>
<gene>
    <name evidence="9" type="ORF">IFM53868_00580</name>
</gene>
<keyword evidence="3 7" id="KW-1133">Transmembrane helix</keyword>
<comment type="subcellular location">
    <subcellularLocation>
        <location evidence="1">Membrane</location>
        <topology evidence="1">Multi-pass membrane protein</topology>
    </subcellularLocation>
</comment>
<dbReference type="Pfam" id="PF20684">
    <property type="entry name" value="Fung_rhodopsin"/>
    <property type="match status" value="1"/>
</dbReference>
<comment type="similarity">
    <text evidence="5">Belongs to the SAT4 family.</text>
</comment>
<feature type="transmembrane region" description="Helical" evidence="7">
    <location>
        <begin position="91"/>
        <end position="113"/>
    </location>
</feature>
<name>A0ABQ1A1T2_9EURO</name>
<dbReference type="InterPro" id="IPR049326">
    <property type="entry name" value="Rhodopsin_dom_fungi"/>
</dbReference>
<evidence type="ECO:0000313" key="9">
    <source>
        <dbReference type="EMBL" id="GFF71508.1"/>
    </source>
</evidence>
<dbReference type="InterPro" id="IPR052337">
    <property type="entry name" value="SAT4-like"/>
</dbReference>
<accession>A0ABQ1A1T2</accession>
<dbReference type="EMBL" id="BLKG01000003">
    <property type="protein sequence ID" value="GFF71508.1"/>
    <property type="molecule type" value="Genomic_DNA"/>
</dbReference>
<feature type="transmembrane region" description="Helical" evidence="7">
    <location>
        <begin position="125"/>
        <end position="145"/>
    </location>
</feature>
<evidence type="ECO:0000256" key="6">
    <source>
        <dbReference type="SAM" id="MobiDB-lite"/>
    </source>
</evidence>
<evidence type="ECO:0000256" key="1">
    <source>
        <dbReference type="ARBA" id="ARBA00004141"/>
    </source>
</evidence>
<dbReference type="PANTHER" id="PTHR33048">
    <property type="entry name" value="PTH11-LIKE INTEGRAL MEMBRANE PROTEIN (AFU_ORTHOLOGUE AFUA_5G11245)"/>
    <property type="match status" value="1"/>
</dbReference>
<dbReference type="Proteomes" id="UP000465266">
    <property type="component" value="Unassembled WGS sequence"/>
</dbReference>
<keyword evidence="2 7" id="KW-0812">Transmembrane</keyword>
<feature type="domain" description="Rhodopsin" evidence="8">
    <location>
        <begin position="31"/>
        <end position="270"/>
    </location>
</feature>
<feature type="transmembrane region" description="Helical" evidence="7">
    <location>
        <begin position="207"/>
        <end position="234"/>
    </location>
</feature>
<feature type="transmembrane region" description="Helical" evidence="7">
    <location>
        <begin position="254"/>
        <end position="273"/>
    </location>
</feature>
<evidence type="ECO:0000256" key="2">
    <source>
        <dbReference type="ARBA" id="ARBA00022692"/>
    </source>
</evidence>
<dbReference type="PANTHER" id="PTHR33048:SF164">
    <property type="entry name" value="INTEGRAL MEMBRANE PROTEIN-RELATED"/>
    <property type="match status" value="1"/>
</dbReference>
<evidence type="ECO:0000256" key="4">
    <source>
        <dbReference type="ARBA" id="ARBA00023136"/>
    </source>
</evidence>
<organism evidence="9 10">
    <name type="scientific">Aspergillus udagawae</name>
    <dbReference type="NCBI Taxonomy" id="91492"/>
    <lineage>
        <taxon>Eukaryota</taxon>
        <taxon>Fungi</taxon>
        <taxon>Dikarya</taxon>
        <taxon>Ascomycota</taxon>
        <taxon>Pezizomycotina</taxon>
        <taxon>Eurotiomycetes</taxon>
        <taxon>Eurotiomycetidae</taxon>
        <taxon>Eurotiales</taxon>
        <taxon>Aspergillaceae</taxon>
        <taxon>Aspergillus</taxon>
        <taxon>Aspergillus subgen. Fumigati</taxon>
    </lineage>
</organism>
<evidence type="ECO:0000259" key="8">
    <source>
        <dbReference type="Pfam" id="PF20684"/>
    </source>
</evidence>
<proteinExistence type="inferred from homology"/>
<evidence type="ECO:0000313" key="10">
    <source>
        <dbReference type="Proteomes" id="UP000465266"/>
    </source>
</evidence>
<feature type="region of interest" description="Disordered" evidence="6">
    <location>
        <begin position="282"/>
        <end position="303"/>
    </location>
</feature>
<reference evidence="9 10" key="1">
    <citation type="submission" date="2020-01" db="EMBL/GenBank/DDBJ databases">
        <title>Draft genome sequence of Aspergillus udagawae IFM 53868.</title>
        <authorList>
            <person name="Takahashi H."/>
            <person name="Yaguchi T."/>
        </authorList>
    </citation>
    <scope>NUCLEOTIDE SEQUENCE [LARGE SCALE GENOMIC DNA]</scope>
    <source>
        <strain evidence="9 10">IFM 53868</strain>
    </source>
</reference>
<sequence>MADASGADRGWILHAVSWPLFGVSVFATATRFWVRVRILRSCGWDDAFILLALICATINTVLVTLSIMHGTGRHMRDLSHEQQIASVKYQLLSQGFHVMSTNWGKVSVALFLVRIISEVKQHKRAMYAGMIFLSIINIGGVYSIYGQCTPTAKAWDNDIEGTCWPAGAQRDYAFFQGSASAFSDFVLAVYPLFTIKNLQMATKVKFGLGFVLSLGIIAMVAAIIKTVHLAALSARADYTWDTLTLTIWVAVEQYLIILAACIPALTPLFNIIVRRVTSKRSKSKSTPHELGGSDRKLSRGPQPYLPFASVGREYVEYPMTCVGSANGSKRRSSDSEALITIEPSSPNGILKTTEFHIQGTVRYAGT</sequence>
<evidence type="ECO:0000256" key="7">
    <source>
        <dbReference type="SAM" id="Phobius"/>
    </source>
</evidence>
<evidence type="ECO:0000256" key="5">
    <source>
        <dbReference type="ARBA" id="ARBA00038359"/>
    </source>
</evidence>